<dbReference type="PROSITE" id="PS00941">
    <property type="entry name" value="CARBOXYLESTERASE_B_2"/>
    <property type="match status" value="1"/>
</dbReference>
<evidence type="ECO:0000256" key="2">
    <source>
        <dbReference type="ARBA" id="ARBA00022487"/>
    </source>
</evidence>
<dbReference type="Gene3D" id="3.40.50.1820">
    <property type="entry name" value="alpha/beta hydrolase"/>
    <property type="match status" value="1"/>
</dbReference>
<gene>
    <name evidence="6" type="ORF">CBOVIS_LOCUS3941</name>
</gene>
<feature type="domain" description="Carboxylesterase type B" evidence="5">
    <location>
        <begin position="21"/>
        <end position="554"/>
    </location>
</feature>
<dbReference type="InterPro" id="IPR002018">
    <property type="entry name" value="CarbesteraseB"/>
</dbReference>
<evidence type="ECO:0000313" key="7">
    <source>
        <dbReference type="Proteomes" id="UP000494206"/>
    </source>
</evidence>
<organism evidence="6 7">
    <name type="scientific">Caenorhabditis bovis</name>
    <dbReference type="NCBI Taxonomy" id="2654633"/>
    <lineage>
        <taxon>Eukaryota</taxon>
        <taxon>Metazoa</taxon>
        <taxon>Ecdysozoa</taxon>
        <taxon>Nematoda</taxon>
        <taxon>Chromadorea</taxon>
        <taxon>Rhabditida</taxon>
        <taxon>Rhabditina</taxon>
        <taxon>Rhabditomorpha</taxon>
        <taxon>Rhabditoidea</taxon>
        <taxon>Rhabditidae</taxon>
        <taxon>Peloderinae</taxon>
        <taxon>Caenorhabditis</taxon>
    </lineage>
</organism>
<reference evidence="6 7" key="1">
    <citation type="submission" date="2020-04" db="EMBL/GenBank/DDBJ databases">
        <authorList>
            <person name="Laetsch R D."/>
            <person name="Stevens L."/>
            <person name="Kumar S."/>
            <person name="Blaxter L. M."/>
        </authorList>
    </citation>
    <scope>NUCLEOTIDE SEQUENCE [LARGE SCALE GENOMIC DNA]</scope>
</reference>
<dbReference type="PROSITE" id="PS00122">
    <property type="entry name" value="CARBOXYLESTERASE_B_1"/>
    <property type="match status" value="1"/>
</dbReference>
<dbReference type="InterPro" id="IPR019819">
    <property type="entry name" value="Carboxylesterase_B_CS"/>
</dbReference>
<dbReference type="EC" id="3.1.1.-" evidence="4"/>
<evidence type="ECO:0000256" key="4">
    <source>
        <dbReference type="RuleBase" id="RU361235"/>
    </source>
</evidence>
<dbReference type="AlphaFoldDB" id="A0A8S1EMD8"/>
<keyword evidence="7" id="KW-1185">Reference proteome</keyword>
<evidence type="ECO:0000259" key="5">
    <source>
        <dbReference type="Pfam" id="PF00135"/>
    </source>
</evidence>
<dbReference type="PANTHER" id="PTHR44590:SF3">
    <property type="entry name" value="CARBOXYLESTERASE TYPE B DOMAIN-CONTAINING PROTEIN"/>
    <property type="match status" value="1"/>
</dbReference>
<dbReference type="InterPro" id="IPR029058">
    <property type="entry name" value="AB_hydrolase_fold"/>
</dbReference>
<comment type="caution">
    <text evidence="6">The sequence shown here is derived from an EMBL/GenBank/DDBJ whole genome shotgun (WGS) entry which is preliminary data.</text>
</comment>
<protein>
    <recommendedName>
        <fullName evidence="4">Carboxylic ester hydrolase</fullName>
        <ecNumber evidence="4">3.1.1.-</ecNumber>
    </recommendedName>
</protein>
<dbReference type="OrthoDB" id="3200163at2759"/>
<sequence length="564" mass="64232">MGGVISFISLRHHHENSLVPSKQVRTRNGLVEGFRLNIGDEKEVDIFLGIPFAKPPIGSLRFKNPEHPEDWDGVRKCIRFGPRAPQADFFWERFTLGVGKSEDCLYLNVFSPNWKAEEATNGLHPVMVYVHGGGFLIDSAVKYGDEGIAKYLCRHGVVVVTIQYRLGLLGFFSTGDQSCPGNLGLWDMTMALQWVRDNAHAFGGDPRKVTVFGQSAGGVSVDLLAISPHSRDLFHQVVPMAGNGECTWSTVGKTRLTATCREFAIRKCWDERDTPDENPSESMLSFLRTRREKEFEKRLLTRKGVDVSKIGLDLAPVIGYKPSDFLPKPIDELRKEAPKKNIMVGTCEYEGLLFASLGPAHFDEKGIDKLLSLLITEENHSNFEELRKEAKELYLKNENNEDDKEAQARGYIELYSDIFVNNGTYYYAEKMTNLGNKVYMYSFDYCNPRSFGILTLRAPFRAATHCTELAYIFGTSIVFNYKYNETDKAMLDLMTRMWTNFAKYGNPNGPYPDSSVFEFKWEPTTKEEPTQFLAINDQKCEMKTVYHEKRAEFWKKIQISAKNI</sequence>
<evidence type="ECO:0000256" key="1">
    <source>
        <dbReference type="ARBA" id="ARBA00005964"/>
    </source>
</evidence>
<dbReference type="SUPFAM" id="SSF53474">
    <property type="entry name" value="alpha/beta-Hydrolases"/>
    <property type="match status" value="1"/>
</dbReference>
<keyword evidence="3 4" id="KW-0378">Hydrolase</keyword>
<dbReference type="Pfam" id="PF00135">
    <property type="entry name" value="COesterase"/>
    <property type="match status" value="1"/>
</dbReference>
<name>A0A8S1EMD8_9PELO</name>
<dbReference type="PANTHER" id="PTHR44590">
    <property type="entry name" value="CARBOXYLIC ESTER HYDROLASE-RELATED"/>
    <property type="match status" value="1"/>
</dbReference>
<keyword evidence="2" id="KW-0719">Serine esterase</keyword>
<dbReference type="EMBL" id="CADEPM010000002">
    <property type="protein sequence ID" value="CAB3401147.1"/>
    <property type="molecule type" value="Genomic_DNA"/>
</dbReference>
<dbReference type="Proteomes" id="UP000494206">
    <property type="component" value="Unassembled WGS sequence"/>
</dbReference>
<proteinExistence type="inferred from homology"/>
<comment type="similarity">
    <text evidence="1 4">Belongs to the type-B carboxylesterase/lipase family.</text>
</comment>
<dbReference type="GO" id="GO:0052689">
    <property type="term" value="F:carboxylic ester hydrolase activity"/>
    <property type="evidence" value="ECO:0007669"/>
    <property type="project" value="UniProtKB-KW"/>
</dbReference>
<evidence type="ECO:0000256" key="3">
    <source>
        <dbReference type="ARBA" id="ARBA00022801"/>
    </source>
</evidence>
<accession>A0A8S1EMD8</accession>
<evidence type="ECO:0000313" key="6">
    <source>
        <dbReference type="EMBL" id="CAB3401147.1"/>
    </source>
</evidence>
<dbReference type="FunFam" id="3.40.50.1820:FF:000451">
    <property type="entry name" value="Carboxylic ester hydrolase"/>
    <property type="match status" value="1"/>
</dbReference>
<dbReference type="InterPro" id="IPR019826">
    <property type="entry name" value="Carboxylesterase_B_AS"/>
</dbReference>